<accession>A0A562PL89</accession>
<reference evidence="2" key="2">
    <citation type="submission" date="2019-07" db="EMBL/GenBank/DDBJ databases">
        <authorList>
            <person name="Whitman W."/>
            <person name="Huntemann M."/>
            <person name="Clum A."/>
            <person name="Pillay M."/>
            <person name="Palaniappan K."/>
            <person name="Varghese N."/>
            <person name="Mikhailova N."/>
            <person name="Stamatis D."/>
            <person name="Reddy T."/>
            <person name="Daum C."/>
            <person name="Shapiro N."/>
            <person name="Ivanova N."/>
            <person name="Kyrpides N."/>
            <person name="Woyke T."/>
        </authorList>
    </citation>
    <scope>NUCLEOTIDE SEQUENCE</scope>
    <source>
        <strain evidence="2">CGMCC 1.10685</strain>
    </source>
</reference>
<dbReference type="OrthoDB" id="8434746at2"/>
<dbReference type="Proteomes" id="UP000437862">
    <property type="component" value="Chromosome"/>
</dbReference>
<evidence type="ECO:0000313" key="2">
    <source>
        <dbReference type="EMBL" id="TWI45242.1"/>
    </source>
</evidence>
<gene>
    <name evidence="1" type="ORF">GO485_19620</name>
    <name evidence="2" type="ORF">IP92_03618</name>
</gene>
<protein>
    <recommendedName>
        <fullName evidence="5">ATP-binding protein</fullName>
    </recommendedName>
</protein>
<organism evidence="2 3">
    <name type="scientific">Pseudoduganella flava</name>
    <dbReference type="NCBI Taxonomy" id="871742"/>
    <lineage>
        <taxon>Bacteria</taxon>
        <taxon>Pseudomonadati</taxon>
        <taxon>Pseudomonadota</taxon>
        <taxon>Betaproteobacteria</taxon>
        <taxon>Burkholderiales</taxon>
        <taxon>Oxalobacteraceae</taxon>
        <taxon>Telluria group</taxon>
        <taxon>Pseudoduganella</taxon>
    </lineage>
</organism>
<dbReference type="RefSeq" id="WP_145877570.1">
    <property type="nucleotide sequence ID" value="NZ_CP046904.1"/>
</dbReference>
<dbReference type="NCBIfam" id="NF041743">
    <property type="entry name" value="RdrA"/>
    <property type="match status" value="1"/>
</dbReference>
<proteinExistence type="predicted"/>
<dbReference type="EMBL" id="CP046904">
    <property type="protein sequence ID" value="QGZ41055.1"/>
    <property type="molecule type" value="Genomic_DNA"/>
</dbReference>
<dbReference type="AlphaFoldDB" id="A0A562PL89"/>
<reference evidence="1 4" key="3">
    <citation type="submission" date="2019-12" db="EMBL/GenBank/DDBJ databases">
        <title>Draft Genome Sequences of Six Type Strains of the Genus Massilia.</title>
        <authorList>
            <person name="Miess H."/>
            <person name="Frediansyah A."/>
            <person name="Goeker M."/>
            <person name="Gross H."/>
        </authorList>
    </citation>
    <scope>NUCLEOTIDE SEQUENCE [LARGE SCALE GENOMIC DNA]</scope>
    <source>
        <strain evidence="1 4">DSM 26639</strain>
    </source>
</reference>
<keyword evidence="4" id="KW-1185">Reference proteome</keyword>
<evidence type="ECO:0000313" key="3">
    <source>
        <dbReference type="Proteomes" id="UP000315112"/>
    </source>
</evidence>
<dbReference type="Proteomes" id="UP000315112">
    <property type="component" value="Unassembled WGS sequence"/>
</dbReference>
<dbReference type="EMBL" id="VLKW01000007">
    <property type="protein sequence ID" value="TWI45242.1"/>
    <property type="molecule type" value="Genomic_DNA"/>
</dbReference>
<evidence type="ECO:0000313" key="1">
    <source>
        <dbReference type="EMBL" id="QGZ41055.1"/>
    </source>
</evidence>
<reference evidence="2 3" key="1">
    <citation type="journal article" date="2015" name="Stand. Genomic Sci.">
        <title>Genomic Encyclopedia of Bacterial and Archaeal Type Strains, Phase III: the genomes of soil and plant-associated and newly described type strains.</title>
        <authorList>
            <person name="Whitman W.B."/>
            <person name="Woyke T."/>
            <person name="Klenk H.P."/>
            <person name="Zhou Y."/>
            <person name="Lilburn T.G."/>
            <person name="Beck B.J."/>
            <person name="De Vos P."/>
            <person name="Vandamme P."/>
            <person name="Eisen J.A."/>
            <person name="Garrity G."/>
            <person name="Hugenholtz P."/>
            <person name="Kyrpides N.C."/>
        </authorList>
    </citation>
    <scope>NUCLEOTIDE SEQUENCE [LARGE SCALE GENOMIC DNA]</scope>
    <source>
        <strain evidence="2 3">CGMCC 1.10685</strain>
    </source>
</reference>
<evidence type="ECO:0008006" key="5">
    <source>
        <dbReference type="Google" id="ProtNLM"/>
    </source>
</evidence>
<name>A0A562PL89_9BURK</name>
<sequence length="858" mass="97196">MASSQIIFPLRQPDSTSQPDAANLLARPVFEELLKLIQERRDELASSKHGMRLRHGAVLIDGARGTGKTSVLDNLELYLGSVDKELVNSVHVLKPIDPTLLEDHDDLFLNIVVAAILSDKAVKSALEKDSEARTAMYKELHQLGHALEHMQTQREKKGLDKVRAFIGNQDLIGHIHKFFERVLKLLDKKLLVMPIDDVDTSLHRAFENLEVVRRYLTSPLVLPVISGDAKLYHDVTWRDFHGRLLKDSKSHRMEAEKLARELAREYHRKVLPPQFRLEMPTMRSYLANHAITLGEDAGPTLTFPQFHAWLEALLNDRTNGVENSYLPVPIRTVRAFGQLVYRLRGLIPDLGQAIEAGKLTKESIRHYLLMPDLPIEAIERFRSDYQTATSTGPEESRRNSREVAYEEFARNYGANHAYKKIASPLEGVSVPTWIETLQQHFKYDHTAGAAYLVLKAQSDWTAGRNEVSEQWTSMFDTPLFQPQRQNVDYPDFRATGDLDDWRTKLKDRVPESWLSHLPGASILSYPVPEIGPMVSQSLINAYNSMHLEPDQLLLAELLLHRNFYNQSKTGVLLCVGRIFELVMTSLLRDMTANDIATILHRAPFYSFSSIAQTKTLESGEPEDEEQEETYFDHSELADAQALLADAINTWRRDVKAGDLRLSPWLVYNVMNKFFNQAWIFNDPKGATVPDPFLHMRQVAKKAFNSLWAAFGSFEKGPLYGLPPIIATVNIGDGEDFTRSDIYRQNITPFAGGNSREFGLRVGAITAMLETHPIKGMAYTVYGRSSAAVLTLEASAKPTAKRQTRSEWLYEKTGKKQFEAAARVMLTLSEQQAESILAEYLARFKDPKLGAAYRRLKGQ</sequence>
<evidence type="ECO:0000313" key="4">
    <source>
        <dbReference type="Proteomes" id="UP000437862"/>
    </source>
</evidence>